<dbReference type="InterPro" id="IPR047185">
    <property type="entry name" value="GLRX1"/>
</dbReference>
<dbReference type="Pfam" id="PF00462">
    <property type="entry name" value="Glutaredoxin"/>
    <property type="match status" value="1"/>
</dbReference>
<evidence type="ECO:0000259" key="3">
    <source>
        <dbReference type="Pfam" id="PF00462"/>
    </source>
</evidence>
<organism evidence="4 5">
    <name type="scientific">Cylicocyclus nassatus</name>
    <name type="common">Nematode worm</name>
    <dbReference type="NCBI Taxonomy" id="53992"/>
    <lineage>
        <taxon>Eukaryota</taxon>
        <taxon>Metazoa</taxon>
        <taxon>Ecdysozoa</taxon>
        <taxon>Nematoda</taxon>
        <taxon>Chromadorea</taxon>
        <taxon>Rhabditida</taxon>
        <taxon>Rhabditina</taxon>
        <taxon>Rhabditomorpha</taxon>
        <taxon>Strongyloidea</taxon>
        <taxon>Strongylidae</taxon>
        <taxon>Cylicocyclus</taxon>
    </lineage>
</organism>
<protein>
    <recommendedName>
        <fullName evidence="3">Glutaredoxin domain-containing protein</fullName>
    </recommendedName>
</protein>
<keyword evidence="2" id="KW-0249">Electron transport</keyword>
<evidence type="ECO:0000256" key="1">
    <source>
        <dbReference type="ARBA" id="ARBA00022448"/>
    </source>
</evidence>
<dbReference type="SUPFAM" id="SSF52833">
    <property type="entry name" value="Thioredoxin-like"/>
    <property type="match status" value="1"/>
</dbReference>
<keyword evidence="1" id="KW-0813">Transport</keyword>
<reference evidence="4" key="1">
    <citation type="submission" date="2023-07" db="EMBL/GenBank/DDBJ databases">
        <authorList>
            <consortium name="CYATHOMIX"/>
        </authorList>
    </citation>
    <scope>NUCLEOTIDE SEQUENCE</scope>
    <source>
        <strain evidence="4">N/A</strain>
    </source>
</reference>
<comment type="caution">
    <text evidence="4">The sequence shown here is derived from an EMBL/GenBank/DDBJ whole genome shotgun (WGS) entry which is preliminary data.</text>
</comment>
<name>A0AA36DU68_CYLNA</name>
<dbReference type="PROSITE" id="PS51354">
    <property type="entry name" value="GLUTAREDOXIN_2"/>
    <property type="match status" value="1"/>
</dbReference>
<dbReference type="CDD" id="cd03419">
    <property type="entry name" value="GRX_GRXh_1_2_like"/>
    <property type="match status" value="1"/>
</dbReference>
<dbReference type="PANTHER" id="PTHR46185">
    <property type="entry name" value="GLUTAREDOXIN-1"/>
    <property type="match status" value="1"/>
</dbReference>
<dbReference type="InterPro" id="IPR011899">
    <property type="entry name" value="Glutaredoxin_euk/vir"/>
</dbReference>
<dbReference type="Gene3D" id="3.40.30.10">
    <property type="entry name" value="Glutaredoxin"/>
    <property type="match status" value="1"/>
</dbReference>
<dbReference type="InterPro" id="IPR002109">
    <property type="entry name" value="Glutaredoxin"/>
</dbReference>
<dbReference type="Proteomes" id="UP001176961">
    <property type="component" value="Unassembled WGS sequence"/>
</dbReference>
<evidence type="ECO:0000256" key="2">
    <source>
        <dbReference type="ARBA" id="ARBA00022982"/>
    </source>
</evidence>
<dbReference type="GO" id="GO:0015038">
    <property type="term" value="F:glutathione disulfide oxidoreductase activity"/>
    <property type="evidence" value="ECO:0007669"/>
    <property type="project" value="TreeGrafter"/>
</dbReference>
<sequence>MSVKAFVDGMLKSNKVVVFAKVHCPYSQKALAALESCNVKPGAMTCVNIDERPDCSEIQDYLQAMTGARSVPRVFINQKFFGGGDDTAAAAKDGKLVQLLKDAGAV</sequence>
<keyword evidence="5" id="KW-1185">Reference proteome</keyword>
<dbReference type="AlphaFoldDB" id="A0AA36DU68"/>
<feature type="domain" description="Glutaredoxin" evidence="3">
    <location>
        <begin position="16"/>
        <end position="80"/>
    </location>
</feature>
<proteinExistence type="predicted"/>
<accession>A0AA36DU68</accession>
<dbReference type="InterPro" id="IPR036249">
    <property type="entry name" value="Thioredoxin-like_sf"/>
</dbReference>
<dbReference type="NCBIfam" id="TIGR02180">
    <property type="entry name" value="GRX_euk"/>
    <property type="match status" value="1"/>
</dbReference>
<evidence type="ECO:0000313" key="4">
    <source>
        <dbReference type="EMBL" id="CAJ0592876.1"/>
    </source>
</evidence>
<dbReference type="GO" id="GO:0005739">
    <property type="term" value="C:mitochondrion"/>
    <property type="evidence" value="ECO:0007669"/>
    <property type="project" value="TreeGrafter"/>
</dbReference>
<dbReference type="EMBL" id="CATQJL010000112">
    <property type="protein sequence ID" value="CAJ0592876.1"/>
    <property type="molecule type" value="Genomic_DNA"/>
</dbReference>
<dbReference type="PRINTS" id="PR00160">
    <property type="entry name" value="GLUTAREDOXIN"/>
</dbReference>
<dbReference type="InterPro" id="IPR014025">
    <property type="entry name" value="Glutaredoxin_subgr"/>
</dbReference>
<gene>
    <name evidence="4" type="ORF">CYNAS_LOCUS4859</name>
</gene>
<dbReference type="PANTHER" id="PTHR46185:SF1">
    <property type="entry name" value="GLUTAREDOXIN-1"/>
    <property type="match status" value="1"/>
</dbReference>
<evidence type="ECO:0000313" key="5">
    <source>
        <dbReference type="Proteomes" id="UP001176961"/>
    </source>
</evidence>